<accession>A0ABQ3I9A1</accession>
<protein>
    <submittedName>
        <fullName evidence="2">Uncharacterized protein</fullName>
    </submittedName>
</protein>
<dbReference type="EMBL" id="BNAG01000003">
    <property type="protein sequence ID" value="GHE67122.1"/>
    <property type="molecule type" value="Genomic_DNA"/>
</dbReference>
<organism evidence="2 3">
    <name type="scientific">Roseivirga thermotolerans</name>
    <dbReference type="NCBI Taxonomy" id="1758176"/>
    <lineage>
        <taxon>Bacteria</taxon>
        <taxon>Pseudomonadati</taxon>
        <taxon>Bacteroidota</taxon>
        <taxon>Cytophagia</taxon>
        <taxon>Cytophagales</taxon>
        <taxon>Roseivirgaceae</taxon>
        <taxon>Roseivirga</taxon>
    </lineage>
</organism>
<sequence length="206" mass="22526">MKKLSLLIVVVLMFTGCFPDEDGPNYEFVSGELTHTIEIDWSDLPPNEDIARTDLLSLNEFIAVSTNDFDAPAGKAIIAPQLVGLYYDIRGIESGNSIGLFEASLSAIADGGYTERLTDFTIVDVENTITLDNDNNEVFAEIPIFDPENPGNTNANGLALITTTMARGRINIKLDGVGKNIHLVTSGERFEIVLKFELLGRIESDQ</sequence>
<dbReference type="PROSITE" id="PS51257">
    <property type="entry name" value="PROKAR_LIPOPROTEIN"/>
    <property type="match status" value="1"/>
</dbReference>
<feature type="signal peptide" evidence="1">
    <location>
        <begin position="1"/>
        <end position="19"/>
    </location>
</feature>
<reference evidence="3" key="1">
    <citation type="journal article" date="2019" name="Int. J. Syst. Evol. Microbiol.">
        <title>The Global Catalogue of Microorganisms (GCM) 10K type strain sequencing project: providing services to taxonomists for standard genome sequencing and annotation.</title>
        <authorList>
            <consortium name="The Broad Institute Genomics Platform"/>
            <consortium name="The Broad Institute Genome Sequencing Center for Infectious Disease"/>
            <person name="Wu L."/>
            <person name="Ma J."/>
        </authorList>
    </citation>
    <scope>NUCLEOTIDE SEQUENCE [LARGE SCALE GENOMIC DNA]</scope>
    <source>
        <strain evidence="3">CGMCC 1.15111</strain>
    </source>
</reference>
<dbReference type="RefSeq" id="WP_189630427.1">
    <property type="nucleotide sequence ID" value="NZ_BNAG01000003.1"/>
</dbReference>
<keyword evidence="1" id="KW-0732">Signal</keyword>
<name>A0ABQ3I9A1_9BACT</name>
<evidence type="ECO:0000256" key="1">
    <source>
        <dbReference type="SAM" id="SignalP"/>
    </source>
</evidence>
<comment type="caution">
    <text evidence="2">The sequence shown here is derived from an EMBL/GenBank/DDBJ whole genome shotgun (WGS) entry which is preliminary data.</text>
</comment>
<feature type="chain" id="PRO_5045435096" evidence="1">
    <location>
        <begin position="20"/>
        <end position="206"/>
    </location>
</feature>
<gene>
    <name evidence="2" type="ORF">GCM10011340_23240</name>
</gene>
<evidence type="ECO:0000313" key="2">
    <source>
        <dbReference type="EMBL" id="GHE67122.1"/>
    </source>
</evidence>
<dbReference type="Proteomes" id="UP000658258">
    <property type="component" value="Unassembled WGS sequence"/>
</dbReference>
<evidence type="ECO:0000313" key="3">
    <source>
        <dbReference type="Proteomes" id="UP000658258"/>
    </source>
</evidence>
<keyword evidence="3" id="KW-1185">Reference proteome</keyword>
<proteinExistence type="predicted"/>